<dbReference type="GeneID" id="70349195"/>
<dbReference type="Gene3D" id="3.40.830.10">
    <property type="entry name" value="LigB-like"/>
    <property type="match status" value="1"/>
</dbReference>
<protein>
    <submittedName>
        <fullName evidence="1">Uncharacterized protein</fullName>
    </submittedName>
</protein>
<evidence type="ECO:0000313" key="1">
    <source>
        <dbReference type="EMBL" id="OHU30850.1"/>
    </source>
</evidence>
<gene>
    <name evidence="1" type="ORF">BKG76_03800</name>
</gene>
<organism evidence="1 2">
    <name type="scientific">Mycobacteroides franklinii</name>
    <dbReference type="NCBI Taxonomy" id="948102"/>
    <lineage>
        <taxon>Bacteria</taxon>
        <taxon>Bacillati</taxon>
        <taxon>Actinomycetota</taxon>
        <taxon>Actinomycetes</taxon>
        <taxon>Mycobacteriales</taxon>
        <taxon>Mycobacteriaceae</taxon>
        <taxon>Mycobacteroides</taxon>
    </lineage>
</organism>
<accession>A0A1S1LEJ3</accession>
<dbReference type="STRING" id="948102.BKG76_03800"/>
<comment type="caution">
    <text evidence="1">The sequence shown here is derived from an EMBL/GenBank/DDBJ whole genome shotgun (WGS) entry which is preliminary data.</text>
</comment>
<dbReference type="RefSeq" id="WP_070936097.1">
    <property type="nucleotide sequence ID" value="NZ_MLIK01000004.1"/>
</dbReference>
<dbReference type="OrthoDB" id="4543339at2"/>
<name>A0A1S1LEJ3_9MYCO</name>
<reference evidence="1 2" key="1">
    <citation type="submission" date="2016-10" db="EMBL/GenBank/DDBJ databases">
        <title>Evaluation of Human, Veterinary and Environmental Mycobacterium chelonae Isolates by Core Genome Phylogenomic Analysis, Targeted Gene Comparison, and Anti-microbial Susceptibility Patterns: A Tale of Mistaken Identities.</title>
        <authorList>
            <person name="Fogelson S.B."/>
            <person name="Camus A.C."/>
            <person name="Lorenz W."/>
            <person name="Vasireddy R."/>
            <person name="Vasireddy S."/>
            <person name="Smith T."/>
            <person name="Brown-Elliott B.A."/>
            <person name="Wallace R.J.Jr."/>
            <person name="Hasan N.A."/>
            <person name="Reischl U."/>
            <person name="Sanchez S."/>
        </authorList>
    </citation>
    <scope>NUCLEOTIDE SEQUENCE [LARGE SCALE GENOMIC DNA]</scope>
    <source>
        <strain evidence="1 2">1559</strain>
    </source>
</reference>
<dbReference type="Proteomes" id="UP000179616">
    <property type="component" value="Unassembled WGS sequence"/>
</dbReference>
<dbReference type="AlphaFoldDB" id="A0A1S1LEJ3"/>
<sequence>MMLIPDIAGDTDRKWRRLRDACLESVRRLNIPIFGGGQAIAWNAPHLVVIVGGDDTTRSFDPACAYGSLWSSGVRWNYGWGVDSEDPQPLPLSLTLGYWLMLNSRLGDRGVIVSDGAFQAVDFGASSRECVELGRDLAGRAERVAMIVMGEGSTCLTAADWAWNAERGRLSDRHVLRALSDGDADALARIELHGTATGRAAWQVLAGAAGDQRFHGHLHANGSRRDRGYFAASWTSQS</sequence>
<proteinExistence type="predicted"/>
<dbReference type="EMBL" id="MLIK01000004">
    <property type="protein sequence ID" value="OHU30850.1"/>
    <property type="molecule type" value="Genomic_DNA"/>
</dbReference>
<evidence type="ECO:0000313" key="2">
    <source>
        <dbReference type="Proteomes" id="UP000179616"/>
    </source>
</evidence>